<comment type="caution">
    <text evidence="2">The sequence shown here is derived from an EMBL/GenBank/DDBJ whole genome shotgun (WGS) entry which is preliminary data.</text>
</comment>
<sequence>MGNPRRAWDGNPEGLDGTSEGSGGLIQKWSEWHLEGLGRQSQNGHPEGLPVHDKIIGTPVKKCKIFISRDLDHHWPKLQLVSEVGLTNKGCGQSLREFAVILPAELSRVQWRRKPSMDFVL</sequence>
<evidence type="ECO:0000256" key="1">
    <source>
        <dbReference type="SAM" id="MobiDB-lite"/>
    </source>
</evidence>
<evidence type="ECO:0000313" key="3">
    <source>
        <dbReference type="Proteomes" id="UP000499080"/>
    </source>
</evidence>
<reference evidence="2 3" key="1">
    <citation type="journal article" date="2019" name="Sci. Rep.">
        <title>Orb-weaving spider Araneus ventricosus genome elucidates the spidroin gene catalogue.</title>
        <authorList>
            <person name="Kono N."/>
            <person name="Nakamura H."/>
            <person name="Ohtoshi R."/>
            <person name="Moran D.A.P."/>
            <person name="Shinohara A."/>
            <person name="Yoshida Y."/>
            <person name="Fujiwara M."/>
            <person name="Mori M."/>
            <person name="Tomita M."/>
            <person name="Arakawa K."/>
        </authorList>
    </citation>
    <scope>NUCLEOTIDE SEQUENCE [LARGE SCALE GENOMIC DNA]</scope>
</reference>
<protein>
    <submittedName>
        <fullName evidence="2">Uncharacterized protein</fullName>
    </submittedName>
</protein>
<evidence type="ECO:0000313" key="2">
    <source>
        <dbReference type="EMBL" id="GBN12611.1"/>
    </source>
</evidence>
<feature type="region of interest" description="Disordered" evidence="1">
    <location>
        <begin position="1"/>
        <end position="24"/>
    </location>
</feature>
<gene>
    <name evidence="2" type="ORF">AVEN_12500_1</name>
</gene>
<dbReference type="AlphaFoldDB" id="A0A4Y2LCX3"/>
<accession>A0A4Y2LCX3</accession>
<organism evidence="2 3">
    <name type="scientific">Araneus ventricosus</name>
    <name type="common">Orbweaver spider</name>
    <name type="synonym">Epeira ventricosa</name>
    <dbReference type="NCBI Taxonomy" id="182803"/>
    <lineage>
        <taxon>Eukaryota</taxon>
        <taxon>Metazoa</taxon>
        <taxon>Ecdysozoa</taxon>
        <taxon>Arthropoda</taxon>
        <taxon>Chelicerata</taxon>
        <taxon>Arachnida</taxon>
        <taxon>Araneae</taxon>
        <taxon>Araneomorphae</taxon>
        <taxon>Entelegynae</taxon>
        <taxon>Araneoidea</taxon>
        <taxon>Araneidae</taxon>
        <taxon>Araneus</taxon>
    </lineage>
</organism>
<dbReference type="Proteomes" id="UP000499080">
    <property type="component" value="Unassembled WGS sequence"/>
</dbReference>
<name>A0A4Y2LCX3_ARAVE</name>
<dbReference type="EMBL" id="BGPR01005698">
    <property type="protein sequence ID" value="GBN12611.1"/>
    <property type="molecule type" value="Genomic_DNA"/>
</dbReference>
<keyword evidence="3" id="KW-1185">Reference proteome</keyword>
<proteinExistence type="predicted"/>